<comment type="similarity">
    <text evidence="3">Belongs to the PYR/PYL/RCAR abscisic acid intracellular receptor family.</text>
</comment>
<keyword evidence="7" id="KW-0539">Nucleus</keyword>
<evidence type="ECO:0000256" key="1">
    <source>
        <dbReference type="ARBA" id="ARBA00004123"/>
    </source>
</evidence>
<keyword evidence="8" id="KW-0650">Protein phosphatase inhibitor</keyword>
<dbReference type="GeneID" id="110806117"/>
<protein>
    <submittedName>
        <fullName evidence="10">Abscisic acid receptor PYL12-like</fullName>
    </submittedName>
</protein>
<evidence type="ECO:0000256" key="7">
    <source>
        <dbReference type="ARBA" id="ARBA00023242"/>
    </source>
</evidence>
<dbReference type="SUPFAM" id="SSF55961">
    <property type="entry name" value="Bet v1-like"/>
    <property type="match status" value="1"/>
</dbReference>
<proteinExistence type="inferred from homology"/>
<dbReference type="GO" id="GO:0004864">
    <property type="term" value="F:protein phosphatase inhibitor activity"/>
    <property type="evidence" value="ECO:0007669"/>
    <property type="project" value="UniProtKB-KW"/>
</dbReference>
<evidence type="ECO:0000313" key="10">
    <source>
        <dbReference type="RefSeq" id="XP_021867448.2"/>
    </source>
</evidence>
<accession>A0A9R0JG46</accession>
<keyword evidence="5" id="KW-0938">Abscisic acid signaling pathway</keyword>
<reference evidence="9" key="1">
    <citation type="journal article" date="2021" name="Nat. Commun.">
        <title>Genomic analyses provide insights into spinach domestication and the genetic basis of agronomic traits.</title>
        <authorList>
            <person name="Cai X."/>
            <person name="Sun X."/>
            <person name="Xu C."/>
            <person name="Sun H."/>
            <person name="Wang X."/>
            <person name="Ge C."/>
            <person name="Zhang Z."/>
            <person name="Wang Q."/>
            <person name="Fei Z."/>
            <person name="Jiao C."/>
            <person name="Wang Q."/>
        </authorList>
    </citation>
    <scope>NUCLEOTIDE SEQUENCE [LARGE SCALE GENOMIC DNA]</scope>
    <source>
        <strain evidence="9">cv. Varoflay</strain>
    </source>
</reference>
<evidence type="ECO:0000256" key="2">
    <source>
        <dbReference type="ARBA" id="ARBA00004496"/>
    </source>
</evidence>
<dbReference type="GO" id="GO:0005737">
    <property type="term" value="C:cytoplasm"/>
    <property type="evidence" value="ECO:0007669"/>
    <property type="project" value="UniProtKB-SubCell"/>
</dbReference>
<dbReference type="PANTHER" id="PTHR31213">
    <property type="entry name" value="OS08G0374000 PROTEIN-RELATED"/>
    <property type="match status" value="1"/>
</dbReference>
<reference evidence="10" key="2">
    <citation type="submission" date="2025-08" db="UniProtKB">
        <authorList>
            <consortium name="RefSeq"/>
        </authorList>
    </citation>
    <scope>IDENTIFICATION</scope>
    <source>
        <tissue evidence="10">Leaf</tissue>
    </source>
</reference>
<sequence length="178" mass="19858">MTVLGLPVVQTNMVLPSIQECSFSVEQAINAPIEVVWSIIREFHNPKAYKMFISSSASRSSSNTLGSLRNITHVTGFPSTTSIERLDDFSDNDHVLAFSIVGGDHSRRLANYQGTISLRDEVKKEKVNVGDRRRTIVTEKYSVDVPRDSTLEETRYLVDTLVGFNLKSLARVAEHTVS</sequence>
<comment type="subcellular location">
    <subcellularLocation>
        <location evidence="2">Cytoplasm</location>
    </subcellularLocation>
    <subcellularLocation>
        <location evidence="1">Nucleus</location>
    </subcellularLocation>
</comment>
<dbReference type="GO" id="GO:0009738">
    <property type="term" value="P:abscisic acid-activated signaling pathway"/>
    <property type="evidence" value="ECO:0007669"/>
    <property type="project" value="UniProtKB-KW"/>
</dbReference>
<dbReference type="GO" id="GO:0005634">
    <property type="term" value="C:nucleus"/>
    <property type="evidence" value="ECO:0007669"/>
    <property type="project" value="UniProtKB-SubCell"/>
</dbReference>
<gene>
    <name evidence="10" type="primary">LOC110806117</name>
</gene>
<dbReference type="GO" id="GO:0010427">
    <property type="term" value="F:abscisic acid binding"/>
    <property type="evidence" value="ECO:0007669"/>
    <property type="project" value="TreeGrafter"/>
</dbReference>
<keyword evidence="6" id="KW-0675">Receptor</keyword>
<dbReference type="Gene3D" id="3.30.530.20">
    <property type="match status" value="1"/>
</dbReference>
<organism evidence="9 10">
    <name type="scientific">Spinacia oleracea</name>
    <name type="common">Spinach</name>
    <dbReference type="NCBI Taxonomy" id="3562"/>
    <lineage>
        <taxon>Eukaryota</taxon>
        <taxon>Viridiplantae</taxon>
        <taxon>Streptophyta</taxon>
        <taxon>Embryophyta</taxon>
        <taxon>Tracheophyta</taxon>
        <taxon>Spermatophyta</taxon>
        <taxon>Magnoliopsida</taxon>
        <taxon>eudicotyledons</taxon>
        <taxon>Gunneridae</taxon>
        <taxon>Pentapetalae</taxon>
        <taxon>Caryophyllales</taxon>
        <taxon>Chenopodiaceae</taxon>
        <taxon>Chenopodioideae</taxon>
        <taxon>Anserineae</taxon>
        <taxon>Spinacia</taxon>
    </lineage>
</organism>
<dbReference type="KEGG" id="soe:110806117"/>
<evidence type="ECO:0000256" key="6">
    <source>
        <dbReference type="ARBA" id="ARBA00023170"/>
    </source>
</evidence>
<dbReference type="InterPro" id="IPR023393">
    <property type="entry name" value="START-like_dom_sf"/>
</dbReference>
<keyword evidence="9" id="KW-1185">Reference proteome</keyword>
<dbReference type="InterPro" id="IPR019587">
    <property type="entry name" value="Polyketide_cyclase/dehydratase"/>
</dbReference>
<dbReference type="GO" id="GO:0038023">
    <property type="term" value="F:signaling receptor activity"/>
    <property type="evidence" value="ECO:0007669"/>
    <property type="project" value="TreeGrafter"/>
</dbReference>
<name>A0A9R0JG46_SPIOL</name>
<dbReference type="PANTHER" id="PTHR31213:SF138">
    <property type="entry name" value="ABSCISIC ACID RECEPTOR PYL6"/>
    <property type="match status" value="1"/>
</dbReference>
<dbReference type="InterPro" id="IPR050279">
    <property type="entry name" value="Plant_def-hormone_signal"/>
</dbReference>
<dbReference type="Pfam" id="PF10604">
    <property type="entry name" value="Polyketide_cyc2"/>
    <property type="match status" value="1"/>
</dbReference>
<dbReference type="RefSeq" id="XP_021867448.2">
    <property type="nucleotide sequence ID" value="XM_022011756.2"/>
</dbReference>
<evidence type="ECO:0000256" key="3">
    <source>
        <dbReference type="ARBA" id="ARBA00008594"/>
    </source>
</evidence>
<evidence type="ECO:0000256" key="8">
    <source>
        <dbReference type="ARBA" id="ARBA00023272"/>
    </source>
</evidence>
<dbReference type="CDD" id="cd07821">
    <property type="entry name" value="PYR_PYL_RCAR_like"/>
    <property type="match status" value="1"/>
</dbReference>
<dbReference type="Proteomes" id="UP000813463">
    <property type="component" value="Chromosome 5"/>
</dbReference>
<evidence type="ECO:0000256" key="4">
    <source>
        <dbReference type="ARBA" id="ARBA00022490"/>
    </source>
</evidence>
<evidence type="ECO:0000313" key="9">
    <source>
        <dbReference type="Proteomes" id="UP000813463"/>
    </source>
</evidence>
<keyword evidence="4" id="KW-0963">Cytoplasm</keyword>
<dbReference type="AlphaFoldDB" id="A0A9R0JG46"/>
<evidence type="ECO:0000256" key="5">
    <source>
        <dbReference type="ARBA" id="ARBA00022682"/>
    </source>
</evidence>